<keyword evidence="1" id="KW-0489">Methyltransferase</keyword>
<reference evidence="2" key="1">
    <citation type="submission" date="2020-08" db="EMBL/GenBank/DDBJ databases">
        <title>Complete genome sequence of Sphingobium barthaii strain KK22, a high-molecular-weight polycyclic aromatic hydrocarbon-degrading soil bacterium.</title>
        <authorList>
            <person name="Mori J.F."/>
            <person name="Kanaly R.A."/>
        </authorList>
    </citation>
    <scope>NUCLEOTIDE SEQUENCE [LARGE SCALE GENOMIC DNA]</scope>
    <source>
        <strain evidence="2">KK22</strain>
    </source>
</reference>
<evidence type="ECO:0000313" key="2">
    <source>
        <dbReference type="Proteomes" id="UP000593663"/>
    </source>
</evidence>
<dbReference type="EMBL" id="CP060035">
    <property type="protein sequence ID" value="QOT70687.1"/>
    <property type="molecule type" value="Genomic_DNA"/>
</dbReference>
<dbReference type="GO" id="GO:0008168">
    <property type="term" value="F:methyltransferase activity"/>
    <property type="evidence" value="ECO:0007669"/>
    <property type="project" value="UniProtKB-KW"/>
</dbReference>
<name>A0A7M2GEP0_SPHSA</name>
<evidence type="ECO:0000313" key="1">
    <source>
        <dbReference type="EMBL" id="QOT70687.1"/>
    </source>
</evidence>
<dbReference type="SUPFAM" id="SSF53335">
    <property type="entry name" value="S-adenosyl-L-methionine-dependent methyltransferases"/>
    <property type="match status" value="1"/>
</dbReference>
<gene>
    <name evidence="1" type="ORF">H5V43_11145</name>
</gene>
<keyword evidence="1" id="KW-0808">Transferase</keyword>
<protein>
    <submittedName>
        <fullName evidence="1">Class I SAM-dependent methyltransferase</fullName>
    </submittedName>
</protein>
<dbReference type="RefSeq" id="WP_157846846.1">
    <property type="nucleotide sequence ID" value="NZ_BATN01000021.1"/>
</dbReference>
<proteinExistence type="predicted"/>
<dbReference type="InterPro" id="IPR029063">
    <property type="entry name" value="SAM-dependent_MTases_sf"/>
</dbReference>
<dbReference type="KEGG" id="sbar:H5V43_11145"/>
<organism evidence="1 2">
    <name type="scientific">Sphingobium fuliginis (strain ATCC 27551)</name>
    <dbReference type="NCBI Taxonomy" id="336203"/>
    <lineage>
        <taxon>Bacteria</taxon>
        <taxon>Pseudomonadati</taxon>
        <taxon>Pseudomonadota</taxon>
        <taxon>Alphaproteobacteria</taxon>
        <taxon>Sphingomonadales</taxon>
        <taxon>Sphingomonadaceae</taxon>
        <taxon>Sphingobium</taxon>
    </lineage>
</organism>
<dbReference type="Gene3D" id="3.40.50.150">
    <property type="entry name" value="Vaccinia Virus protein VP39"/>
    <property type="match status" value="1"/>
</dbReference>
<accession>A0A7M2GEP0</accession>
<dbReference type="GO" id="GO:0032259">
    <property type="term" value="P:methylation"/>
    <property type="evidence" value="ECO:0007669"/>
    <property type="project" value="UniProtKB-KW"/>
</dbReference>
<dbReference type="Proteomes" id="UP000593663">
    <property type="component" value="Chromosome 1"/>
</dbReference>
<sequence length="244" mass="26879">MSVLYAGRESEDFLARDPSWVTQIKTLAFLRLARRLVAFAQVPPKLIVDFGTGNGMLARSLAAIKSDARVFALDFFSDPPGPMEGAAYLPFEKASSLTGKVDLLVGFHVLEHDDNPGRLLHKMTDLLRPGGTAILEVPNIDCVWTPWFGTACANWYAPFHRVHFSRRSLAALFTQHGLEIVDQQNICGPTIAFSLANRLGCKPGAPFFAVGLLFRPVQWLAEKLTGRPSALRIVVRKPAHADTQ</sequence>
<dbReference type="Pfam" id="PF13489">
    <property type="entry name" value="Methyltransf_23"/>
    <property type="match status" value="1"/>
</dbReference>
<dbReference type="AlphaFoldDB" id="A0A7M2GEP0"/>